<dbReference type="Pfam" id="PF04453">
    <property type="entry name" value="LptD"/>
    <property type="match status" value="1"/>
</dbReference>
<dbReference type="HAMAP" id="MF_01411">
    <property type="entry name" value="LPS_assembly_LptD"/>
    <property type="match status" value="1"/>
</dbReference>
<comment type="subcellular location">
    <subcellularLocation>
        <location evidence="1">Cell outer membrane</location>
    </subcellularLocation>
</comment>
<dbReference type="AlphaFoldDB" id="A0A3R9WUM8"/>
<dbReference type="InterPro" id="IPR050218">
    <property type="entry name" value="LptD"/>
</dbReference>
<gene>
    <name evidence="1" type="primary">lptD</name>
    <name evidence="4" type="ORF">HMF7854_08090</name>
</gene>
<reference evidence="4 5" key="1">
    <citation type="submission" date="2018-12" db="EMBL/GenBank/DDBJ databases">
        <title>Sphingomonas sp. HMF7854 Genome sequencing and assembly.</title>
        <authorList>
            <person name="Cha I."/>
            <person name="Kang H."/>
            <person name="Kim H."/>
            <person name="Kang J."/>
            <person name="Joh K."/>
        </authorList>
    </citation>
    <scope>NUCLEOTIDE SEQUENCE [LARGE SCALE GENOMIC DNA]</scope>
    <source>
        <strain evidence="4 5">HMF7854</strain>
    </source>
</reference>
<feature type="region of interest" description="Disordered" evidence="2">
    <location>
        <begin position="1"/>
        <end position="33"/>
    </location>
</feature>
<dbReference type="PANTHER" id="PTHR30189:SF1">
    <property type="entry name" value="LPS-ASSEMBLY PROTEIN LPTD"/>
    <property type="match status" value="1"/>
</dbReference>
<organism evidence="4 5">
    <name type="scientific">Sphingomonas ginkgonis</name>
    <dbReference type="NCBI Taxonomy" id="2315330"/>
    <lineage>
        <taxon>Bacteria</taxon>
        <taxon>Pseudomonadati</taxon>
        <taxon>Pseudomonadota</taxon>
        <taxon>Alphaproteobacteria</taxon>
        <taxon>Sphingomonadales</taxon>
        <taxon>Sphingomonadaceae</taxon>
        <taxon>Sphingomonas</taxon>
    </lineage>
</organism>
<comment type="function">
    <text evidence="1">Involved in the assembly of lipopolysaccharide (LPS) at the surface of the outer membrane.</text>
</comment>
<feature type="compositionally biased region" description="Low complexity" evidence="2">
    <location>
        <begin position="23"/>
        <end position="33"/>
    </location>
</feature>
<dbReference type="InterPro" id="IPR007543">
    <property type="entry name" value="LptD_C"/>
</dbReference>
<keyword evidence="1" id="KW-0998">Cell outer membrane</keyword>
<evidence type="ECO:0000313" key="4">
    <source>
        <dbReference type="EMBL" id="RST32184.1"/>
    </source>
</evidence>
<dbReference type="PANTHER" id="PTHR30189">
    <property type="entry name" value="LPS-ASSEMBLY PROTEIN"/>
    <property type="match status" value="1"/>
</dbReference>
<dbReference type="GO" id="GO:0015920">
    <property type="term" value="P:lipopolysaccharide transport"/>
    <property type="evidence" value="ECO:0007669"/>
    <property type="project" value="InterPro"/>
</dbReference>
<evidence type="ECO:0000313" key="5">
    <source>
        <dbReference type="Proteomes" id="UP000274661"/>
    </source>
</evidence>
<dbReference type="GO" id="GO:0043165">
    <property type="term" value="P:Gram-negative-bacterium-type cell outer membrane assembly"/>
    <property type="evidence" value="ECO:0007669"/>
    <property type="project" value="UniProtKB-UniRule"/>
</dbReference>
<evidence type="ECO:0000256" key="1">
    <source>
        <dbReference type="HAMAP-Rule" id="MF_01411"/>
    </source>
</evidence>
<dbReference type="InterPro" id="IPR020889">
    <property type="entry name" value="LipoPS_assembly_LptD"/>
</dbReference>
<comment type="caution">
    <text evidence="1">Lacks conserved residue(s) required for the propagation of feature annotation.</text>
</comment>
<comment type="similarity">
    <text evidence="1">Belongs to the LptD family.</text>
</comment>
<dbReference type="Gene3D" id="2.60.450.10">
    <property type="entry name" value="Lipopolysaccharide (LPS) transport protein A like domain"/>
    <property type="match status" value="1"/>
</dbReference>
<keyword evidence="5" id="KW-1185">Reference proteome</keyword>
<proteinExistence type="inferred from homology"/>
<comment type="subunit">
    <text evidence="1">Component of the lipopolysaccharide transport and assembly complex.</text>
</comment>
<feature type="domain" description="LptD C-terminal" evidence="3">
    <location>
        <begin position="292"/>
        <end position="659"/>
    </location>
</feature>
<keyword evidence="1" id="KW-0472">Membrane</keyword>
<sequence>MPAPTAAAPVPAPTPAPAPAPAAPGTAGAATTDRPVDFSSDVVVYDSQADVLTANGRVRMSSEGNYLAADQISWDRKTGKVVALGNVVVVNPQGDKLIGDRVDLTDELRQGTVDNLLYVMESGARLAARRGSRDANGVLTLEKAVYSPCPVTTECGRAKEPSWKISAARVVNDPVRHRIRFSGGRFEILGITLPLLPIFSISTGDRSQGMNGFLLPDVKVSRRNGFELALPYHWQIAPNRDLTVTPRVFTAVYPALEAQYRELNSLGAYQIGGFLTYGDRRVLATDPKDDGIRAYVEGNGKFQFDPLWSLTTSFRYATDKTLLLRYDISRDERLRSFTNLERIDTNSYVSIAAWAFQGLLVTDDNKMAPIALPAIDARWRLEDPAFGGVIQLQANSLAILRREGQDSQRAFVSAEWNKRMLTPLGQELLLTAFGRGDIYHTSDSASTATAIYRGEDGWHGRAIGALAADLKWPFVGPAFGGEQILSPRVQVVLTPAVPNLTIPNEDSRSVDLEDSNLFALNRFSGYDRWEDGSRVTYGLDWTLQRPNLAINTTIGQSYRLNRRDVIFPDGTGLSGQLSDIVGRTRIQFGRLIDVTHRYRLDKKTLGVRRNELDLTIGTDATYVRAGYIRLNRNISQSIEDLQDSEELQLAGRWQVRRHWSVYGSTVIDLTDKQEDPLSIADGFDPVRHRLGIEYEDDCLSIGFSWRKDYVQLYGQRQGSTFQFRVALKGLGR</sequence>
<dbReference type="EMBL" id="RWJF01000001">
    <property type="protein sequence ID" value="RST32184.1"/>
    <property type="molecule type" value="Genomic_DNA"/>
</dbReference>
<keyword evidence="1" id="KW-0732">Signal</keyword>
<dbReference type="GO" id="GO:0009279">
    <property type="term" value="C:cell outer membrane"/>
    <property type="evidence" value="ECO:0007669"/>
    <property type="project" value="UniProtKB-SubCell"/>
</dbReference>
<accession>A0A3R9WUM8</accession>
<feature type="compositionally biased region" description="Pro residues" evidence="2">
    <location>
        <begin position="10"/>
        <end position="22"/>
    </location>
</feature>
<comment type="caution">
    <text evidence="4">The sequence shown here is derived from an EMBL/GenBank/DDBJ whole genome shotgun (WGS) entry which is preliminary data.</text>
</comment>
<evidence type="ECO:0000259" key="3">
    <source>
        <dbReference type="Pfam" id="PF04453"/>
    </source>
</evidence>
<protein>
    <recommendedName>
        <fullName evidence="1">LPS-assembly protein LptD</fullName>
    </recommendedName>
</protein>
<dbReference type="Proteomes" id="UP000274661">
    <property type="component" value="Unassembled WGS sequence"/>
</dbReference>
<name>A0A3R9WUM8_9SPHN</name>
<evidence type="ECO:0000256" key="2">
    <source>
        <dbReference type="SAM" id="MobiDB-lite"/>
    </source>
</evidence>
<dbReference type="OrthoDB" id="9760225at2"/>
<dbReference type="GO" id="GO:1990351">
    <property type="term" value="C:transporter complex"/>
    <property type="evidence" value="ECO:0007669"/>
    <property type="project" value="TreeGrafter"/>
</dbReference>